<gene>
    <name evidence="1" type="ORF">CEQ51_21270</name>
</gene>
<protein>
    <submittedName>
        <fullName evidence="1">Uncharacterized protein</fullName>
    </submittedName>
</protein>
<keyword evidence="2" id="KW-1185">Reference proteome</keyword>
<dbReference type="EMBL" id="CP022202">
    <property type="protein sequence ID" value="AXA62501.1"/>
    <property type="molecule type" value="Genomic_DNA"/>
</dbReference>
<sequence>MITPIDTENLVKASQRASLLAADLRTLAQSADPFLAELAVEMLKVAAELEQKLKRLTTATSV</sequence>
<proteinExistence type="predicted"/>
<dbReference type="KEGG" id="pthv:CE140_20720"/>
<reference evidence="2" key="1">
    <citation type="journal article" date="2021" name="Front. Microbiol.">
        <title>Genomic Analysis of the 1-Aminocyclopropane-1-Carboxylate Deaminase-Producing Pseudomonas thivervalensis SC5 Reveals Its Multifaceted Roles in Soil and in Beneficial Interactions With Plants.</title>
        <authorList>
            <person name="Nascimento F.X."/>
            <person name="Uron P."/>
            <person name="Glick B.R."/>
            <person name="Giachini A."/>
            <person name="Rossi M.J."/>
        </authorList>
    </citation>
    <scope>NUCLEOTIDE SEQUENCE [LARGE SCALE GENOMIC DNA]</scope>
    <source>
        <strain evidence="2">PLM3</strain>
    </source>
</reference>
<dbReference type="AlphaFoldDB" id="A0A2Z4ZF14"/>
<accession>A0A2Z4ZF14</accession>
<name>A0A2Z4ZF14_9PSED</name>
<organism evidence="1 2">
    <name type="scientific">Pseudomonas thivervalensis</name>
    <dbReference type="NCBI Taxonomy" id="86265"/>
    <lineage>
        <taxon>Bacteria</taxon>
        <taxon>Pseudomonadati</taxon>
        <taxon>Pseudomonadota</taxon>
        <taxon>Gammaproteobacteria</taxon>
        <taxon>Pseudomonadales</taxon>
        <taxon>Pseudomonadaceae</taxon>
        <taxon>Pseudomonas</taxon>
    </lineage>
</organism>
<dbReference type="Proteomes" id="UP000251666">
    <property type="component" value="Chromosome"/>
</dbReference>
<evidence type="ECO:0000313" key="2">
    <source>
        <dbReference type="Proteomes" id="UP000251666"/>
    </source>
</evidence>
<evidence type="ECO:0000313" key="1">
    <source>
        <dbReference type="EMBL" id="AXA62501.1"/>
    </source>
</evidence>